<gene>
    <name evidence="2" type="ORF">CTER_3920</name>
</gene>
<organism evidence="2 3">
    <name type="scientific">Ruminiclostridium cellobioparum subsp. termitidis CT1112</name>
    <dbReference type="NCBI Taxonomy" id="1195236"/>
    <lineage>
        <taxon>Bacteria</taxon>
        <taxon>Bacillati</taxon>
        <taxon>Bacillota</taxon>
        <taxon>Clostridia</taxon>
        <taxon>Eubacteriales</taxon>
        <taxon>Oscillospiraceae</taxon>
        <taxon>Ruminiclostridium</taxon>
    </lineage>
</organism>
<dbReference type="Proteomes" id="UP000014155">
    <property type="component" value="Unassembled WGS sequence"/>
</dbReference>
<sequence>MDWKQAKTILIWAFIVLNLVLAVILYQNTKGGEISRDTIINTQKILEQNNVHIECPIPKYNGKDFILQYEETVLDKNKIINGLLGDNYSKISDNIYEKGTEKIVFNSGCYFEYSDSGSNKKIYSQSKSEVEIYLKELAKKLGIPLDEFQLDSFSSSPSGEDPKAVYKGIYKNYTVFDNYIEVEIGKAGLKSIKYQYKKPLTISSRDIKVIPVYQILVTKMTGYPGIDISDVDIGFKGIKGDKDTKTLYEGLSWRITTNQGKEFYFNATSGELME</sequence>
<dbReference type="GO" id="GO:0016020">
    <property type="term" value="C:membrane"/>
    <property type="evidence" value="ECO:0007669"/>
    <property type="project" value="InterPro"/>
</dbReference>
<dbReference type="STRING" id="1195236.CTER_3920"/>
<comment type="caution">
    <text evidence="2">The sequence shown here is derived from an EMBL/GenBank/DDBJ whole genome shotgun (WGS) entry which is preliminary data.</text>
</comment>
<dbReference type="PATRIC" id="fig|1195236.3.peg.4132"/>
<name>S0FML6_RUMCE</name>
<evidence type="ECO:0000259" key="1">
    <source>
        <dbReference type="Pfam" id="PF09648"/>
    </source>
</evidence>
<evidence type="ECO:0000313" key="3">
    <source>
        <dbReference type="Proteomes" id="UP000014155"/>
    </source>
</evidence>
<dbReference type="Pfam" id="PF09648">
    <property type="entry name" value="YycI"/>
    <property type="match status" value="1"/>
</dbReference>
<dbReference type="InterPro" id="IPR018604">
    <property type="entry name" value="YycI-like"/>
</dbReference>
<proteinExistence type="predicted"/>
<dbReference type="EMBL" id="AORV01000056">
    <property type="protein sequence ID" value="EMS70344.1"/>
    <property type="molecule type" value="Genomic_DNA"/>
</dbReference>
<accession>S0FML6</accession>
<protein>
    <submittedName>
        <fullName evidence="2">YycH protein</fullName>
    </submittedName>
</protein>
<dbReference type="AlphaFoldDB" id="S0FML6"/>
<dbReference type="RefSeq" id="WP_004628587.1">
    <property type="nucleotide sequence ID" value="NZ_AORV01000056.1"/>
</dbReference>
<reference evidence="2 3" key="1">
    <citation type="journal article" date="2013" name="Genome Announc.">
        <title>Draft Genome Sequence of the Cellulolytic, Mesophilic, Anaerobic Bacterium Clostridium termitidis Strain CT1112 (DSM 5398).</title>
        <authorList>
            <person name="Lal S."/>
            <person name="Ramachandran U."/>
            <person name="Zhang X."/>
            <person name="Munir R."/>
            <person name="Sparling R."/>
            <person name="Levin D.B."/>
        </authorList>
    </citation>
    <scope>NUCLEOTIDE SEQUENCE [LARGE SCALE GENOMIC DNA]</scope>
    <source>
        <strain evidence="2 3">CT1112</strain>
    </source>
</reference>
<feature type="domain" description="Regulatory protein YycH-like" evidence="1">
    <location>
        <begin position="33"/>
        <end position="268"/>
    </location>
</feature>
<evidence type="ECO:0000313" key="2">
    <source>
        <dbReference type="EMBL" id="EMS70344.1"/>
    </source>
</evidence>
<dbReference type="eggNOG" id="COG4853">
    <property type="taxonomic scope" value="Bacteria"/>
</dbReference>
<keyword evidence="3" id="KW-1185">Reference proteome</keyword>